<comment type="caution">
    <text evidence="1">The sequence shown here is derived from an EMBL/GenBank/DDBJ whole genome shotgun (WGS) entry which is preliminary data.</text>
</comment>
<evidence type="ECO:0000313" key="1">
    <source>
        <dbReference type="EMBL" id="KKM61926.1"/>
    </source>
</evidence>
<dbReference type="AlphaFoldDB" id="A0A0F9JHX9"/>
<protein>
    <submittedName>
        <fullName evidence="1">Uncharacterized protein</fullName>
    </submittedName>
</protein>
<dbReference type="EMBL" id="LAZR01011395">
    <property type="protein sequence ID" value="KKM61926.1"/>
    <property type="molecule type" value="Genomic_DNA"/>
</dbReference>
<gene>
    <name evidence="1" type="ORF">LCGC14_1526790</name>
</gene>
<proteinExistence type="predicted"/>
<organism evidence="1">
    <name type="scientific">marine sediment metagenome</name>
    <dbReference type="NCBI Taxonomy" id="412755"/>
    <lineage>
        <taxon>unclassified sequences</taxon>
        <taxon>metagenomes</taxon>
        <taxon>ecological metagenomes</taxon>
    </lineage>
</organism>
<reference evidence="1" key="1">
    <citation type="journal article" date="2015" name="Nature">
        <title>Complex archaea that bridge the gap between prokaryotes and eukaryotes.</title>
        <authorList>
            <person name="Spang A."/>
            <person name="Saw J.H."/>
            <person name="Jorgensen S.L."/>
            <person name="Zaremba-Niedzwiedzka K."/>
            <person name="Martijn J."/>
            <person name="Lind A.E."/>
            <person name="van Eijk R."/>
            <person name="Schleper C."/>
            <person name="Guy L."/>
            <person name="Ettema T.J."/>
        </authorList>
    </citation>
    <scope>NUCLEOTIDE SEQUENCE</scope>
</reference>
<name>A0A0F9JHX9_9ZZZZ</name>
<accession>A0A0F9JHX9</accession>
<feature type="non-terminal residue" evidence="1">
    <location>
        <position position="1"/>
    </location>
</feature>
<sequence length="380" mass="43683">GEVAAVAYYYTNSMVKLKKWVFKHHNVFFTANQYTVPMEITDGKAYGTVEYRLVPIALKAGCSCPNCNPTKKNDAPVYLILESYKDPWHIGTRSSTVLNEKIIFHKGVFPTFAVTEGINVDIWKKTWKINSGLNMIQACADFYILYDLLLDFPDDTTIKELFNAHQKRLLQQFVAYTDMVIGGELRHAIHKIPYISALNRAKQLKRISSAYTSIVNQIYKFGYNAKGTKDGRAMFWNKWYSMRQMYENDALIVAHDLYKYFNNYWGNGYGGLAWARPTKLLLDYNKGKLTGVIFVDSVWFLQHNGGIFLNKVWGRNNSIADFAKGMHKVLEAKKRGNIDEFIHKSSEGVSRLWEEKRNSVNETLYHKIVQNVEVGSVLST</sequence>